<reference evidence="1" key="1">
    <citation type="journal article" date="2021" name="Proc. Natl. Acad. Sci. U.S.A.">
        <title>A Catalog of Tens of Thousands of Viruses from Human Metagenomes Reveals Hidden Associations with Chronic Diseases.</title>
        <authorList>
            <person name="Tisza M.J."/>
            <person name="Buck C.B."/>
        </authorList>
    </citation>
    <scope>NUCLEOTIDE SEQUENCE</scope>
    <source>
        <strain evidence="1">CtHl62</strain>
    </source>
</reference>
<organism evidence="1">
    <name type="scientific">Siphoviridae sp. ctHl62</name>
    <dbReference type="NCBI Taxonomy" id="2826235"/>
    <lineage>
        <taxon>Viruses</taxon>
        <taxon>Duplodnaviria</taxon>
        <taxon>Heunggongvirae</taxon>
        <taxon>Uroviricota</taxon>
        <taxon>Caudoviricetes</taxon>
    </lineage>
</organism>
<dbReference type="Pfam" id="PF16079">
    <property type="entry name" value="Phage_holin_5_2"/>
    <property type="match status" value="1"/>
</dbReference>
<name>A0A8S5MGC3_9CAUD</name>
<dbReference type="InterPro" id="IPR032111">
    <property type="entry name" value="Clostridium_phage_holin"/>
</dbReference>
<dbReference type="EMBL" id="BK014899">
    <property type="protein sequence ID" value="DAD81298.1"/>
    <property type="molecule type" value="Genomic_DNA"/>
</dbReference>
<proteinExistence type="predicted"/>
<sequence length="86" mass="9569">MEQLQPILLTLIVFGLNLLGKFLKEWKPFPTELIPQVLGVLGGLIGWAIFKDTNAVLLGLASVGTHQVVKQSRNEEITNINKMEDK</sequence>
<evidence type="ECO:0000313" key="1">
    <source>
        <dbReference type="EMBL" id="DAD81298.1"/>
    </source>
</evidence>
<protein>
    <submittedName>
        <fullName evidence="1">Holin</fullName>
    </submittedName>
</protein>
<accession>A0A8S5MGC3</accession>